<feature type="transmembrane region" description="Helical" evidence="11">
    <location>
        <begin position="744"/>
        <end position="766"/>
    </location>
</feature>
<keyword evidence="7 11" id="KW-0472">Membrane</keyword>
<dbReference type="InterPro" id="IPR004073">
    <property type="entry name" value="GPCR_3_vmron_rcpt_2"/>
</dbReference>
<evidence type="ECO:0000256" key="5">
    <source>
        <dbReference type="ARBA" id="ARBA00022989"/>
    </source>
</evidence>
<keyword evidence="9" id="KW-0325">Glycoprotein</keyword>
<keyword evidence="3 11" id="KW-0812">Transmembrane</keyword>
<evidence type="ECO:0000256" key="3">
    <source>
        <dbReference type="ARBA" id="ARBA00022692"/>
    </source>
</evidence>
<feature type="signal peptide" evidence="12">
    <location>
        <begin position="1"/>
        <end position="23"/>
    </location>
</feature>
<keyword evidence="4 12" id="KW-0732">Signal</keyword>
<dbReference type="Pfam" id="PF00003">
    <property type="entry name" value="7tm_3"/>
    <property type="match status" value="1"/>
</dbReference>
<evidence type="ECO:0000256" key="1">
    <source>
        <dbReference type="ARBA" id="ARBA00004651"/>
    </source>
</evidence>
<evidence type="ECO:0000256" key="11">
    <source>
        <dbReference type="SAM" id="Phobius"/>
    </source>
</evidence>
<dbReference type="GeneID" id="121134143"/>
<keyword evidence="5 11" id="KW-1133">Transmembrane helix</keyword>
<evidence type="ECO:0000259" key="13">
    <source>
        <dbReference type="PROSITE" id="PS50259"/>
    </source>
</evidence>
<keyword evidence="6" id="KW-0297">G-protein coupled receptor</keyword>
<evidence type="ECO:0000256" key="2">
    <source>
        <dbReference type="ARBA" id="ARBA00022475"/>
    </source>
</evidence>
<keyword evidence="2" id="KW-1003">Cell membrane</keyword>
<evidence type="ECO:0000256" key="6">
    <source>
        <dbReference type="ARBA" id="ARBA00023040"/>
    </source>
</evidence>
<feature type="transmembrane region" description="Helical" evidence="11">
    <location>
        <begin position="804"/>
        <end position="826"/>
    </location>
</feature>
<dbReference type="Proteomes" id="UP000886700">
    <property type="component" value="Unplaced"/>
</dbReference>
<dbReference type="CDD" id="cd15283">
    <property type="entry name" value="7tmC_V2R_pheromone"/>
    <property type="match status" value="1"/>
</dbReference>
<dbReference type="Gene3D" id="2.10.50.30">
    <property type="entry name" value="GPCR, family 3, nine cysteines domain"/>
    <property type="match status" value="1"/>
</dbReference>
<dbReference type="InterPro" id="IPR017978">
    <property type="entry name" value="GPCR_3_C"/>
</dbReference>
<dbReference type="CDD" id="cd06365">
    <property type="entry name" value="PBP1_pheromone_receptor"/>
    <property type="match status" value="1"/>
</dbReference>
<dbReference type="InterPro" id="IPR038550">
    <property type="entry name" value="GPCR_3_9-Cys_sf"/>
</dbReference>
<dbReference type="InterPro" id="IPR011500">
    <property type="entry name" value="GPCR_3_9-Cys_dom"/>
</dbReference>
<feature type="transmembrane region" description="Helical" evidence="11">
    <location>
        <begin position="698"/>
        <end position="716"/>
    </location>
</feature>
<dbReference type="SUPFAM" id="SSF53822">
    <property type="entry name" value="Periplasmic binding protein-like I"/>
    <property type="match status" value="1"/>
</dbReference>
<keyword evidence="10" id="KW-0807">Transducer</keyword>
<feature type="chain" id="PRO_5047396188" evidence="12">
    <location>
        <begin position="24"/>
        <end position="855"/>
    </location>
</feature>
<comment type="subcellular location">
    <subcellularLocation>
        <location evidence="1">Cell membrane</location>
        <topology evidence="1">Multi-pass membrane protein</topology>
    </subcellularLocation>
</comment>
<dbReference type="InterPro" id="IPR000337">
    <property type="entry name" value="GPCR_3"/>
</dbReference>
<evidence type="ECO:0000256" key="10">
    <source>
        <dbReference type="ARBA" id="ARBA00023224"/>
    </source>
</evidence>
<dbReference type="InterPro" id="IPR001828">
    <property type="entry name" value="ANF_lig-bd_rcpt"/>
</dbReference>
<proteinExistence type="predicted"/>
<dbReference type="PRINTS" id="PR00248">
    <property type="entry name" value="GPCRMGR"/>
</dbReference>
<protein>
    <submittedName>
        <fullName evidence="15">Vomeronasal type-2 receptor 116-like</fullName>
    </submittedName>
</protein>
<evidence type="ECO:0000256" key="4">
    <source>
        <dbReference type="ARBA" id="ARBA00022729"/>
    </source>
</evidence>
<reference evidence="15" key="1">
    <citation type="submission" date="2025-08" db="UniProtKB">
        <authorList>
            <consortium name="RefSeq"/>
        </authorList>
    </citation>
    <scope>IDENTIFICATION</scope>
    <source>
        <tissue evidence="15">Liver</tissue>
    </source>
</reference>
<sequence length="855" mass="97798">MIKMVSFMVVFLTLKLHILFSSSVEPRCFWRLKTNKTWEGDKDIDCFFSIYTKLGNVKNEYFSGNLDKRLTTKNIHLILSLYFALKEINLNSHILPNISLLAKVECSLLNDWRINSLTSKRDELIPNYYCINQRRYLIVLTGPMWLPSAILGPLLYISKRPELYYGPFHPLLSSREQFPYLHQIARKDTSLALAMVSLVVHFSWNWVGAIVSDDDLGLQFLLELRREMQKNRVCLAFVSIITNNDAVFLKNADTYYNQIMMSSAKVVIIYGDKDSYLQVNFRLWNLVNIQRIWVTTAQWDMIIHNGKFLLNSFYGTLTFTHHYSELPGFKTFIQTAHPTNYSNDISLARLWWMYFNCSLSSFNCKNLKNCSTKTILNWLFDHHFEISSSGTSYDLHNAVYAVAHALHQMLLQQVHTWQSNDGKGLEFDSWQMVPFLKNIQFINPAGDQVNLNQKANLNTEYDIHHTMDFLPKLGLKVKIGTFSQYLPHGRQLSMSEEVRKWNTNIRQNPTTSRCSVPCNPGFRKSPQQEKTVCCFDCIPCPENEISNMTDMDQCVKCPDDQYADPGRTYCLKKIIAFLGYEDPLGMSLACLALCFFALTVLILCVFLKHKDTPTVKANNRTLSYVLLMALIFCFLCSLLFIGHPVMATCIMQQTIFATVFTVAASTVLAKTVTVVLAFKVTNPSRRLRWLLLSRAPNFIIPICTIIQLTICGIWLGTYPPFVDADVHVEKGHILIICNKGSITAFYIVLGYLGSIAIGSFTVAFLARNLPDTFNEAKYLTFSMLVFCSVWVTFLPVYHSTKGKAMVAVEVFCILASSAGLLLCIFAPKCFVILLRPEGNSFQKSWNVRFKIQNAH</sequence>
<dbReference type="InterPro" id="IPR028082">
    <property type="entry name" value="Peripla_BP_I"/>
</dbReference>
<feature type="domain" description="G-protein coupled receptors family 3 profile" evidence="13">
    <location>
        <begin position="584"/>
        <end position="848"/>
    </location>
</feature>
<feature type="transmembrane region" description="Helical" evidence="11">
    <location>
        <begin position="621"/>
        <end position="642"/>
    </location>
</feature>
<keyword evidence="8" id="KW-0675">Receptor</keyword>
<name>A0ABM2WAJ9_MESAU</name>
<dbReference type="PRINTS" id="PR01535">
    <property type="entry name" value="VOMERONASL2R"/>
</dbReference>
<dbReference type="PANTHER" id="PTHR24061">
    <property type="entry name" value="CALCIUM-SENSING RECEPTOR-RELATED"/>
    <property type="match status" value="1"/>
</dbReference>
<evidence type="ECO:0000256" key="7">
    <source>
        <dbReference type="ARBA" id="ARBA00023136"/>
    </source>
</evidence>
<dbReference type="PROSITE" id="PS50259">
    <property type="entry name" value="G_PROTEIN_RECEP_F3_4"/>
    <property type="match status" value="1"/>
</dbReference>
<dbReference type="PANTHER" id="PTHR24061:SF409">
    <property type="entry name" value="VOMERONASAL 2, RECEPTOR 76"/>
    <property type="match status" value="1"/>
</dbReference>
<keyword evidence="14" id="KW-1185">Reference proteome</keyword>
<feature type="transmembrane region" description="Helical" evidence="11">
    <location>
        <begin position="778"/>
        <end position="798"/>
    </location>
</feature>
<evidence type="ECO:0000256" key="12">
    <source>
        <dbReference type="SAM" id="SignalP"/>
    </source>
</evidence>
<dbReference type="Pfam" id="PF07562">
    <property type="entry name" value="NCD3G"/>
    <property type="match status" value="1"/>
</dbReference>
<dbReference type="Gene3D" id="3.40.50.2300">
    <property type="match status" value="2"/>
</dbReference>
<dbReference type="Pfam" id="PF01094">
    <property type="entry name" value="ANF_receptor"/>
    <property type="match status" value="1"/>
</dbReference>
<feature type="transmembrane region" description="Helical" evidence="11">
    <location>
        <begin position="584"/>
        <end position="609"/>
    </location>
</feature>
<dbReference type="RefSeq" id="XP_040587807.1">
    <property type="nucleotide sequence ID" value="XM_040731873.1"/>
</dbReference>
<accession>A0ABM2WAJ9</accession>
<evidence type="ECO:0000256" key="9">
    <source>
        <dbReference type="ARBA" id="ARBA00023180"/>
    </source>
</evidence>
<dbReference type="InterPro" id="IPR000068">
    <property type="entry name" value="GPCR_3_Ca_sens_rcpt-rel"/>
</dbReference>
<organism evidence="14 15">
    <name type="scientific">Mesocricetus auratus</name>
    <name type="common">Golden hamster</name>
    <dbReference type="NCBI Taxonomy" id="10036"/>
    <lineage>
        <taxon>Eukaryota</taxon>
        <taxon>Metazoa</taxon>
        <taxon>Chordata</taxon>
        <taxon>Craniata</taxon>
        <taxon>Vertebrata</taxon>
        <taxon>Euteleostomi</taxon>
        <taxon>Mammalia</taxon>
        <taxon>Eutheria</taxon>
        <taxon>Euarchontoglires</taxon>
        <taxon>Glires</taxon>
        <taxon>Rodentia</taxon>
        <taxon>Myomorpha</taxon>
        <taxon>Muroidea</taxon>
        <taxon>Cricetidae</taxon>
        <taxon>Cricetinae</taxon>
        <taxon>Mesocricetus</taxon>
    </lineage>
</organism>
<evidence type="ECO:0000313" key="15">
    <source>
        <dbReference type="RefSeq" id="XP_040587807.1"/>
    </source>
</evidence>
<evidence type="ECO:0000256" key="8">
    <source>
        <dbReference type="ARBA" id="ARBA00023170"/>
    </source>
</evidence>
<gene>
    <name evidence="15" type="primary">LOC121134143</name>
</gene>
<evidence type="ECO:0000313" key="14">
    <source>
        <dbReference type="Proteomes" id="UP000886700"/>
    </source>
</evidence>
<feature type="transmembrane region" description="Helical" evidence="11">
    <location>
        <begin position="654"/>
        <end position="678"/>
    </location>
</feature>